<dbReference type="InterPro" id="IPR000873">
    <property type="entry name" value="AMP-dep_synth/lig_dom"/>
</dbReference>
<evidence type="ECO:0000256" key="2">
    <source>
        <dbReference type="ARBA" id="ARBA00022598"/>
    </source>
</evidence>
<dbReference type="Gene3D" id="3.30.300.30">
    <property type="match status" value="1"/>
</dbReference>
<dbReference type="InterPro" id="IPR025110">
    <property type="entry name" value="AMP-bd_C"/>
</dbReference>
<dbReference type="RefSeq" id="WP_242373802.1">
    <property type="nucleotide sequence ID" value="NZ_JAKRKC020000003.1"/>
</dbReference>
<evidence type="ECO:0000313" key="6">
    <source>
        <dbReference type="EMBL" id="MCK2221359.1"/>
    </source>
</evidence>
<feature type="domain" description="AMP-binding enzyme C-terminal" evidence="5">
    <location>
        <begin position="387"/>
        <end position="464"/>
    </location>
</feature>
<dbReference type="EMBL" id="JAKRKC020000003">
    <property type="protein sequence ID" value="MCK2221359.1"/>
    <property type="molecule type" value="Genomic_DNA"/>
</dbReference>
<name>A0ABT0G9T0_9ACTN</name>
<dbReference type="InterPro" id="IPR045851">
    <property type="entry name" value="AMP-bd_C_sf"/>
</dbReference>
<dbReference type="PROSITE" id="PS00455">
    <property type="entry name" value="AMP_BINDING"/>
    <property type="match status" value="1"/>
</dbReference>
<feature type="region of interest" description="Disordered" evidence="3">
    <location>
        <begin position="472"/>
        <end position="491"/>
    </location>
</feature>
<dbReference type="InterPro" id="IPR020845">
    <property type="entry name" value="AMP-binding_CS"/>
</dbReference>
<dbReference type="PANTHER" id="PTHR43201">
    <property type="entry name" value="ACYL-COA SYNTHETASE"/>
    <property type="match status" value="1"/>
</dbReference>
<evidence type="ECO:0000259" key="4">
    <source>
        <dbReference type="Pfam" id="PF00501"/>
    </source>
</evidence>
<dbReference type="Gene3D" id="3.40.50.12780">
    <property type="entry name" value="N-terminal domain of ligase-like"/>
    <property type="match status" value="1"/>
</dbReference>
<keyword evidence="7" id="KW-1185">Reference proteome</keyword>
<evidence type="ECO:0000313" key="7">
    <source>
        <dbReference type="Proteomes" id="UP001317259"/>
    </source>
</evidence>
<dbReference type="PANTHER" id="PTHR43201:SF5">
    <property type="entry name" value="MEDIUM-CHAIN ACYL-COA LIGASE ACSF2, MITOCHONDRIAL"/>
    <property type="match status" value="1"/>
</dbReference>
<evidence type="ECO:0000259" key="5">
    <source>
        <dbReference type="Pfam" id="PF13193"/>
    </source>
</evidence>
<keyword evidence="2" id="KW-0436">Ligase</keyword>
<sequence length="491" mass="53586">MSETIPQLLRQAADRYGRRDFLRFPDHPALSFAEADAVTDRLAGALAARGVRPGDRVAIMLDNVPGWPLTWLATLKAGAVTVPVNVRYRAADLEHVLRDSGAVATVTTEEHAPHLPGTVHLLAGLDDDAPAPRVRVGAGDVANFQYTSGTTGFPKACLLTHDYWTRTARILAEAVQVRDDDVLMMAQAYSYLDPQWATLVCLAGGIPLVVLPRFSASGFWRAAREHGATLTYVLGSMPLLLHKQPPSPEDRGHRMRLVLCSGIRPGLHREFEERWGAPWRELYGSTESGPDLLVPLDDAGSVGTGALGVPPPGKEVVLDAETGEILVRGRPMMTGYWNQPEATARALRDGWYHTGDLGVRDEHGRIAHAGRIKDMVRRGGENISCAEVESVLTEHPAVLQAALVPIPDELWGELPKAFLQLRPGHAADAATAMDVVGHARRRLARFKIPAYVEFVEGFSLTPSARIEKRHLLPPGRDQRAAPAIPVHEERT</sequence>
<dbReference type="InterPro" id="IPR042099">
    <property type="entry name" value="ANL_N_sf"/>
</dbReference>
<dbReference type="Pfam" id="PF00501">
    <property type="entry name" value="AMP-binding"/>
    <property type="match status" value="1"/>
</dbReference>
<evidence type="ECO:0000256" key="3">
    <source>
        <dbReference type="SAM" id="MobiDB-lite"/>
    </source>
</evidence>
<feature type="domain" description="AMP-dependent synthetase/ligase" evidence="4">
    <location>
        <begin position="10"/>
        <end position="337"/>
    </location>
</feature>
<dbReference type="SUPFAM" id="SSF56801">
    <property type="entry name" value="Acetyl-CoA synthetase-like"/>
    <property type="match status" value="1"/>
</dbReference>
<comment type="caution">
    <text evidence="6">The sequence shown here is derived from an EMBL/GenBank/DDBJ whole genome shotgun (WGS) entry which is preliminary data.</text>
</comment>
<proteinExistence type="inferred from homology"/>
<accession>A0ABT0G9T0</accession>
<dbReference type="Proteomes" id="UP001317259">
    <property type="component" value="Unassembled WGS sequence"/>
</dbReference>
<protein>
    <submittedName>
        <fullName evidence="6">AMP-binding protein</fullName>
    </submittedName>
</protein>
<gene>
    <name evidence="6" type="ORF">MF672_047285</name>
</gene>
<organism evidence="6 7">
    <name type="scientific">Actinomadura luzonensis</name>
    <dbReference type="NCBI Taxonomy" id="2805427"/>
    <lineage>
        <taxon>Bacteria</taxon>
        <taxon>Bacillati</taxon>
        <taxon>Actinomycetota</taxon>
        <taxon>Actinomycetes</taxon>
        <taxon>Streptosporangiales</taxon>
        <taxon>Thermomonosporaceae</taxon>
        <taxon>Actinomadura</taxon>
    </lineage>
</organism>
<evidence type="ECO:0000256" key="1">
    <source>
        <dbReference type="ARBA" id="ARBA00006432"/>
    </source>
</evidence>
<comment type="similarity">
    <text evidence="1">Belongs to the ATP-dependent AMP-binding enzyme family.</text>
</comment>
<reference evidence="6 7" key="1">
    <citation type="submission" date="2022-04" db="EMBL/GenBank/DDBJ databases">
        <title>Genome draft of Actinomadura sp. ATCC 31491.</title>
        <authorList>
            <person name="Shi X."/>
            <person name="Du Y."/>
        </authorList>
    </citation>
    <scope>NUCLEOTIDE SEQUENCE [LARGE SCALE GENOMIC DNA]</scope>
    <source>
        <strain evidence="6 7">ATCC 31491</strain>
    </source>
</reference>
<dbReference type="Pfam" id="PF13193">
    <property type="entry name" value="AMP-binding_C"/>
    <property type="match status" value="1"/>
</dbReference>